<evidence type="ECO:0000256" key="1">
    <source>
        <dbReference type="SAM" id="MobiDB-lite"/>
    </source>
</evidence>
<feature type="transmembrane region" description="Helical" evidence="2">
    <location>
        <begin position="447"/>
        <end position="469"/>
    </location>
</feature>
<feature type="region of interest" description="Disordered" evidence="1">
    <location>
        <begin position="1"/>
        <end position="40"/>
    </location>
</feature>
<dbReference type="EMBL" id="CAKOGP040002202">
    <property type="protein sequence ID" value="CAJ1964801.1"/>
    <property type="molecule type" value="Genomic_DNA"/>
</dbReference>
<evidence type="ECO:0000313" key="3">
    <source>
        <dbReference type="EMBL" id="CAJ1964801.1"/>
    </source>
</evidence>
<accession>A0AAD2JMH0</accession>
<dbReference type="Proteomes" id="UP001295423">
    <property type="component" value="Unassembled WGS sequence"/>
</dbReference>
<sequence length="475" mass="52075">MLHDSAHFAPSNDFDVEEEKKTNDDEKDSPALIRPSHEATDNQLIDALVGPRASAASQLQSNRSKETGITSFQQQGHNSLRENGTIDSDSIYTSNNIQAKVSNHNNNNSVAMSTTSDIEQKSTPSVHSTHTNNKGGTVSLNPSVTGGEEDGGSYMSVEVIEPAMNDETPKIGQHGHKTTTPFEPIIQVVEHHNTQMVPNMMLPEMNHPQPSHARQFSNEVPKQEIIRQLSNVVPKEGGRMTPPNVVLVDEQNPKTKQNPFGSSSAANSTDDGSLYTDGHDGSTLTKDTFIKQQDVHYMEEERQAYSIIDPEAPKQEATQDYDAYYDPNAYSAGFGTSQGDEPSIGHSTITSLTKDTGILRTELPDDLPVSRGILTGEDVSYLSPPRMDYRSAAIQNKPGTPSTLQSNVVKDEEYGSGGYPKNKNQHEPRTMWAFLQNATRDPTVQCLISMACIFAVILFFLVAVIIVMTSDDIQI</sequence>
<proteinExistence type="predicted"/>
<feature type="region of interest" description="Disordered" evidence="1">
    <location>
        <begin position="244"/>
        <end position="286"/>
    </location>
</feature>
<reference evidence="3" key="1">
    <citation type="submission" date="2023-08" db="EMBL/GenBank/DDBJ databases">
        <authorList>
            <person name="Audoor S."/>
            <person name="Bilcke G."/>
        </authorList>
    </citation>
    <scope>NUCLEOTIDE SEQUENCE</scope>
</reference>
<keyword evidence="2" id="KW-0812">Transmembrane</keyword>
<dbReference type="AlphaFoldDB" id="A0AAD2JMH0"/>
<evidence type="ECO:0000256" key="2">
    <source>
        <dbReference type="SAM" id="Phobius"/>
    </source>
</evidence>
<keyword evidence="2" id="KW-1133">Transmembrane helix</keyword>
<feature type="compositionally biased region" description="Polar residues" evidence="1">
    <location>
        <begin position="118"/>
        <end position="144"/>
    </location>
</feature>
<organism evidence="3 4">
    <name type="scientific">Cylindrotheca closterium</name>
    <dbReference type="NCBI Taxonomy" id="2856"/>
    <lineage>
        <taxon>Eukaryota</taxon>
        <taxon>Sar</taxon>
        <taxon>Stramenopiles</taxon>
        <taxon>Ochrophyta</taxon>
        <taxon>Bacillariophyta</taxon>
        <taxon>Bacillariophyceae</taxon>
        <taxon>Bacillariophycidae</taxon>
        <taxon>Bacillariales</taxon>
        <taxon>Bacillariaceae</taxon>
        <taxon>Cylindrotheca</taxon>
    </lineage>
</organism>
<feature type="region of interest" description="Disordered" evidence="1">
    <location>
        <begin position="118"/>
        <end position="151"/>
    </location>
</feature>
<evidence type="ECO:0000313" key="4">
    <source>
        <dbReference type="Proteomes" id="UP001295423"/>
    </source>
</evidence>
<feature type="region of interest" description="Disordered" evidence="1">
    <location>
        <begin position="52"/>
        <end position="87"/>
    </location>
</feature>
<comment type="caution">
    <text evidence="3">The sequence shown here is derived from an EMBL/GenBank/DDBJ whole genome shotgun (WGS) entry which is preliminary data.</text>
</comment>
<feature type="compositionally biased region" description="Polar residues" evidence="1">
    <location>
        <begin position="55"/>
        <end position="87"/>
    </location>
</feature>
<gene>
    <name evidence="3" type="ORF">CYCCA115_LOCUS20800</name>
</gene>
<keyword evidence="4" id="KW-1185">Reference proteome</keyword>
<protein>
    <submittedName>
        <fullName evidence="3">Uncharacterized protein</fullName>
    </submittedName>
</protein>
<feature type="compositionally biased region" description="Polar residues" evidence="1">
    <location>
        <begin position="254"/>
        <end position="271"/>
    </location>
</feature>
<keyword evidence="2" id="KW-0472">Membrane</keyword>
<name>A0AAD2JMH0_9STRA</name>